<dbReference type="EC" id="3.4.19.12" evidence="3"/>
<dbReference type="InterPro" id="IPR001394">
    <property type="entry name" value="Peptidase_C19_UCH"/>
</dbReference>
<dbReference type="Gene3D" id="3.90.70.10">
    <property type="entry name" value="Cysteine proteinases"/>
    <property type="match status" value="1"/>
</dbReference>
<evidence type="ECO:0000256" key="2">
    <source>
        <dbReference type="ARBA" id="ARBA00009085"/>
    </source>
</evidence>
<evidence type="ECO:0000313" key="10">
    <source>
        <dbReference type="EMBL" id="KDR23101.1"/>
    </source>
</evidence>
<comment type="catalytic activity">
    <reaction evidence="1">
        <text>Thiol-dependent hydrolysis of ester, thioester, amide, peptide and isopeptide bonds formed by the C-terminal Gly of ubiquitin (a 76-residue protein attached to proteins as an intracellular targeting signal).</text>
        <dbReference type="EC" id="3.4.19.12"/>
    </reaction>
</comment>
<dbReference type="InterPro" id="IPR038765">
    <property type="entry name" value="Papain-like_cys_pep_sf"/>
</dbReference>
<dbReference type="STRING" id="136037.A0A067RGY8"/>
<dbReference type="SUPFAM" id="SSF54001">
    <property type="entry name" value="Cysteine proteinases"/>
    <property type="match status" value="1"/>
</dbReference>
<accession>A0A067RGY8</accession>
<evidence type="ECO:0000256" key="6">
    <source>
        <dbReference type="ARBA" id="ARBA00022801"/>
    </source>
</evidence>
<organism evidence="10 11">
    <name type="scientific">Zootermopsis nevadensis</name>
    <name type="common">Dampwood termite</name>
    <dbReference type="NCBI Taxonomy" id="136037"/>
    <lineage>
        <taxon>Eukaryota</taxon>
        <taxon>Metazoa</taxon>
        <taxon>Ecdysozoa</taxon>
        <taxon>Arthropoda</taxon>
        <taxon>Hexapoda</taxon>
        <taxon>Insecta</taxon>
        <taxon>Pterygota</taxon>
        <taxon>Neoptera</taxon>
        <taxon>Polyneoptera</taxon>
        <taxon>Dictyoptera</taxon>
        <taxon>Blattodea</taxon>
        <taxon>Blattoidea</taxon>
        <taxon>Termitoidae</taxon>
        <taxon>Termopsidae</taxon>
        <taxon>Zootermopsis</taxon>
    </lineage>
</organism>
<dbReference type="eggNOG" id="KOG1867">
    <property type="taxonomic scope" value="Eukaryota"/>
</dbReference>
<name>A0A067RGY8_ZOONE</name>
<dbReference type="InterPro" id="IPR028889">
    <property type="entry name" value="USP"/>
</dbReference>
<comment type="similarity">
    <text evidence="2">Belongs to the peptidase C19 family.</text>
</comment>
<keyword evidence="8" id="KW-1133">Transmembrane helix</keyword>
<evidence type="ECO:0000256" key="1">
    <source>
        <dbReference type="ARBA" id="ARBA00000707"/>
    </source>
</evidence>
<keyword evidence="8" id="KW-0472">Membrane</keyword>
<dbReference type="GO" id="GO:0006508">
    <property type="term" value="P:proteolysis"/>
    <property type="evidence" value="ECO:0007669"/>
    <property type="project" value="UniProtKB-KW"/>
</dbReference>
<keyword evidence="8" id="KW-0812">Transmembrane</keyword>
<feature type="domain" description="USP" evidence="9">
    <location>
        <begin position="40"/>
        <end position="409"/>
    </location>
</feature>
<dbReference type="InParanoid" id="A0A067RGY8"/>
<dbReference type="GO" id="GO:0005634">
    <property type="term" value="C:nucleus"/>
    <property type="evidence" value="ECO:0007669"/>
    <property type="project" value="TreeGrafter"/>
</dbReference>
<dbReference type="Proteomes" id="UP000027135">
    <property type="component" value="Unassembled WGS sequence"/>
</dbReference>
<dbReference type="InterPro" id="IPR018200">
    <property type="entry name" value="USP_CS"/>
</dbReference>
<dbReference type="InterPro" id="IPR050164">
    <property type="entry name" value="Peptidase_C19"/>
</dbReference>
<dbReference type="CDD" id="cd02662">
    <property type="entry name" value="Peptidase_C19F"/>
    <property type="match status" value="1"/>
</dbReference>
<gene>
    <name evidence="10" type="ORF">L798_15182</name>
</gene>
<dbReference type="GO" id="GO:0005829">
    <property type="term" value="C:cytosol"/>
    <property type="evidence" value="ECO:0007669"/>
    <property type="project" value="TreeGrafter"/>
</dbReference>
<keyword evidence="7" id="KW-0788">Thiol protease</keyword>
<feature type="transmembrane region" description="Helical" evidence="8">
    <location>
        <begin position="9"/>
        <end position="30"/>
    </location>
</feature>
<protein>
    <recommendedName>
        <fullName evidence="3">ubiquitinyl hydrolase 1</fullName>
        <ecNumber evidence="3">3.4.19.12</ecNumber>
    </recommendedName>
</protein>
<evidence type="ECO:0000256" key="7">
    <source>
        <dbReference type="ARBA" id="ARBA00022807"/>
    </source>
</evidence>
<dbReference type="AlphaFoldDB" id="A0A067RGY8"/>
<evidence type="ECO:0000256" key="4">
    <source>
        <dbReference type="ARBA" id="ARBA00022670"/>
    </source>
</evidence>
<dbReference type="PANTHER" id="PTHR24006:SF888">
    <property type="entry name" value="UBIQUITIN CARBOXYL-TERMINAL HYDROLASE 30"/>
    <property type="match status" value="1"/>
</dbReference>
<keyword evidence="4" id="KW-0645">Protease</keyword>
<keyword evidence="11" id="KW-1185">Reference proteome</keyword>
<evidence type="ECO:0000256" key="3">
    <source>
        <dbReference type="ARBA" id="ARBA00012759"/>
    </source>
</evidence>
<evidence type="ECO:0000256" key="8">
    <source>
        <dbReference type="SAM" id="Phobius"/>
    </source>
</evidence>
<dbReference type="OMA" id="CEREGND"/>
<dbReference type="Pfam" id="PF00443">
    <property type="entry name" value="UCH"/>
    <property type="match status" value="1"/>
</dbReference>
<dbReference type="GO" id="GO:0016579">
    <property type="term" value="P:protein deubiquitination"/>
    <property type="evidence" value="ECO:0007669"/>
    <property type="project" value="InterPro"/>
</dbReference>
<evidence type="ECO:0000259" key="9">
    <source>
        <dbReference type="PROSITE" id="PS50235"/>
    </source>
</evidence>
<dbReference type="GO" id="GO:0004843">
    <property type="term" value="F:cysteine-type deubiquitinase activity"/>
    <property type="evidence" value="ECO:0007669"/>
    <property type="project" value="UniProtKB-EC"/>
</dbReference>
<dbReference type="PROSITE" id="PS00973">
    <property type="entry name" value="USP_2"/>
    <property type="match status" value="1"/>
</dbReference>
<evidence type="ECO:0000256" key="5">
    <source>
        <dbReference type="ARBA" id="ARBA00022786"/>
    </source>
</evidence>
<proteinExistence type="inferred from homology"/>
<dbReference type="EMBL" id="KK852473">
    <property type="protein sequence ID" value="KDR23101.1"/>
    <property type="molecule type" value="Genomic_DNA"/>
</dbReference>
<reference evidence="10 11" key="1">
    <citation type="journal article" date="2014" name="Nat. Commun.">
        <title>Molecular traces of alternative social organization in a termite genome.</title>
        <authorList>
            <person name="Terrapon N."/>
            <person name="Li C."/>
            <person name="Robertson H.M."/>
            <person name="Ji L."/>
            <person name="Meng X."/>
            <person name="Booth W."/>
            <person name="Chen Z."/>
            <person name="Childers C.P."/>
            <person name="Glastad K.M."/>
            <person name="Gokhale K."/>
            <person name="Gowin J."/>
            <person name="Gronenberg W."/>
            <person name="Hermansen R.A."/>
            <person name="Hu H."/>
            <person name="Hunt B.G."/>
            <person name="Huylmans A.K."/>
            <person name="Khalil S.M."/>
            <person name="Mitchell R.D."/>
            <person name="Munoz-Torres M.C."/>
            <person name="Mustard J.A."/>
            <person name="Pan H."/>
            <person name="Reese J.T."/>
            <person name="Scharf M.E."/>
            <person name="Sun F."/>
            <person name="Vogel H."/>
            <person name="Xiao J."/>
            <person name="Yang W."/>
            <person name="Yang Z."/>
            <person name="Yang Z."/>
            <person name="Zhou J."/>
            <person name="Zhu J."/>
            <person name="Brent C.S."/>
            <person name="Elsik C.G."/>
            <person name="Goodisman M.A."/>
            <person name="Liberles D.A."/>
            <person name="Roe R.M."/>
            <person name="Vargo E.L."/>
            <person name="Vilcinskas A."/>
            <person name="Wang J."/>
            <person name="Bornberg-Bauer E."/>
            <person name="Korb J."/>
            <person name="Zhang G."/>
            <person name="Liebig J."/>
        </authorList>
    </citation>
    <scope>NUCLEOTIDE SEQUENCE [LARGE SCALE GENOMIC DNA]</scope>
    <source>
        <tissue evidence="10">Whole organism</tissue>
    </source>
</reference>
<sequence>MPETKRENVLLFATVSVILAVGAFIFWGPLFHQKRRGKVLGLVNLGYTCFLNTLLQALASCPVVLDWLSKHQNSANKKSFIAALQNTLQVLNGKEGSEDPYTPSKLIQSLHGHGWIISPGEQDAHELFLVIVTTLEEEVQQKLPKVCSLSAAVEDGLREIQQHGLQATLLSPKPSSWWQEAKLKGPLPFQGLFASQLQCMSCKYKSAVHYATFYSLSLVLPPRLSVLGTMDEFYTLQELIGHYVTSRVVNDVTCDGCGCRDTAQVKSLNFGKLPRCLCIHIARTIWEGEPLKRDDHIRFPEILVMDPYTYNYIQQTQLSNSKLQVGDQSCTNGLINSSSLTRKRFRHLYQLTAVVVHKGSLFYGHFITYRRGVGKYYNSWFYTSDAEVRETTLHEVMQASAYMLFYTKFTSSASHSVH</sequence>
<evidence type="ECO:0000313" key="11">
    <source>
        <dbReference type="Proteomes" id="UP000027135"/>
    </source>
</evidence>
<keyword evidence="6 10" id="KW-0378">Hydrolase</keyword>
<dbReference type="FunCoup" id="A0A067RGY8">
    <property type="interactions" value="1756"/>
</dbReference>
<dbReference type="PROSITE" id="PS50235">
    <property type="entry name" value="USP_3"/>
    <property type="match status" value="1"/>
</dbReference>
<keyword evidence="5" id="KW-0833">Ubl conjugation pathway</keyword>
<dbReference type="PANTHER" id="PTHR24006">
    <property type="entry name" value="UBIQUITIN CARBOXYL-TERMINAL HYDROLASE"/>
    <property type="match status" value="1"/>
</dbReference>